<proteinExistence type="predicted"/>
<sequence>MALEDVIKGVSCELERLVNTKTIIGEPIVFGANTIIPVSKVSFGFGTGGGEGRKKGEEEGFGGGGGAGAKIEPVAFIHISPDGVKLLPVSGKADIGQIIDSVPDLIDRMKSMKDKVKKGKGNEGQGLQEEECEIIIEPVVETRRG</sequence>
<dbReference type="AlphaFoldDB" id="A0AAE3HAD1"/>
<protein>
    <submittedName>
        <fullName evidence="1">Sporulation protein</fullName>
    </submittedName>
</protein>
<dbReference type="RefSeq" id="WP_256622267.1">
    <property type="nucleotide sequence ID" value="NZ_JTEO01000004.1"/>
</dbReference>
<dbReference type="PANTHER" id="PTHR39162:SF1">
    <property type="entry name" value="SPORULATION PROTEIN YTFJ"/>
    <property type="match status" value="1"/>
</dbReference>
<evidence type="ECO:0000313" key="2">
    <source>
        <dbReference type="Proteomes" id="UP001206983"/>
    </source>
</evidence>
<dbReference type="PIRSF" id="PIRSF021377">
    <property type="entry name" value="YtfJ"/>
    <property type="match status" value="1"/>
</dbReference>
<accession>A0AAE3HAD1</accession>
<evidence type="ECO:0000313" key="1">
    <source>
        <dbReference type="EMBL" id="MCQ6962489.1"/>
    </source>
</evidence>
<dbReference type="Proteomes" id="UP001206983">
    <property type="component" value="Unassembled WGS sequence"/>
</dbReference>
<comment type="caution">
    <text evidence="1">The sequence shown here is derived from an EMBL/GenBank/DDBJ whole genome shotgun (WGS) entry which is preliminary data.</text>
</comment>
<gene>
    <name evidence="1" type="ORF">PV02_04820</name>
</gene>
<dbReference type="EMBL" id="JTEO01000004">
    <property type="protein sequence ID" value="MCQ6962489.1"/>
    <property type="molecule type" value="Genomic_DNA"/>
</dbReference>
<reference evidence="1 2" key="1">
    <citation type="journal article" date="2011" name="Appl. Environ. Microbiol.">
        <title>Methanogenic archaea isolated from Taiwan's Chelungpu fault.</title>
        <authorList>
            <person name="Wu S.Y."/>
            <person name="Lai M.C."/>
        </authorList>
    </citation>
    <scope>NUCLEOTIDE SEQUENCE [LARGE SCALE GENOMIC DNA]</scope>
    <source>
        <strain evidence="1 2">St545Mb</strain>
    </source>
</reference>
<keyword evidence="2" id="KW-1185">Reference proteome</keyword>
<name>A0AAE3HAD1_9EURY</name>
<dbReference type="InterPro" id="IPR014229">
    <property type="entry name" value="Spore_YtfJ"/>
</dbReference>
<dbReference type="Pfam" id="PF09579">
    <property type="entry name" value="Spore_YtfJ"/>
    <property type="match status" value="1"/>
</dbReference>
<organism evidence="1 2">
    <name type="scientific">Methanolobus chelungpuianus</name>
    <dbReference type="NCBI Taxonomy" id="502115"/>
    <lineage>
        <taxon>Archaea</taxon>
        <taxon>Methanobacteriati</taxon>
        <taxon>Methanobacteriota</taxon>
        <taxon>Stenosarchaea group</taxon>
        <taxon>Methanomicrobia</taxon>
        <taxon>Methanosarcinales</taxon>
        <taxon>Methanosarcinaceae</taxon>
        <taxon>Methanolobus</taxon>
    </lineage>
</organism>
<dbReference type="PANTHER" id="PTHR39162">
    <property type="entry name" value="GLL3345 PROTEIN"/>
    <property type="match status" value="1"/>
</dbReference>